<comment type="catalytic activity">
    <reaction evidence="1 5">
        <text>[protein]-peptidylproline (omega=180) = [protein]-peptidylproline (omega=0)</text>
        <dbReference type="Rhea" id="RHEA:16237"/>
        <dbReference type="Rhea" id="RHEA-COMP:10747"/>
        <dbReference type="Rhea" id="RHEA-COMP:10748"/>
        <dbReference type="ChEBI" id="CHEBI:83833"/>
        <dbReference type="ChEBI" id="CHEBI:83834"/>
        <dbReference type="EC" id="5.2.1.8"/>
    </reaction>
</comment>
<evidence type="ECO:0000256" key="6">
    <source>
        <dbReference type="SAM" id="SignalP"/>
    </source>
</evidence>
<keyword evidence="9" id="KW-1185">Reference proteome</keyword>
<comment type="caution">
    <text evidence="8">The sequence shown here is derived from an EMBL/GenBank/DDBJ whole genome shotgun (WGS) entry which is preliminary data.</text>
</comment>
<feature type="domain" description="PPIase FKBP-type" evidence="7">
    <location>
        <begin position="152"/>
        <end position="217"/>
    </location>
</feature>
<evidence type="ECO:0000313" key="9">
    <source>
        <dbReference type="Proteomes" id="UP000693970"/>
    </source>
</evidence>
<feature type="signal peptide" evidence="6">
    <location>
        <begin position="1"/>
        <end position="29"/>
    </location>
</feature>
<evidence type="ECO:0000256" key="2">
    <source>
        <dbReference type="ARBA" id="ARBA00013194"/>
    </source>
</evidence>
<dbReference type="EC" id="5.2.1.8" evidence="2 5"/>
<dbReference type="Pfam" id="PF00254">
    <property type="entry name" value="FKBP_C"/>
    <property type="match status" value="1"/>
</dbReference>
<evidence type="ECO:0000256" key="4">
    <source>
        <dbReference type="ARBA" id="ARBA00023235"/>
    </source>
</evidence>
<dbReference type="PANTHER" id="PTHR43811:SF26">
    <property type="entry name" value="PEPTIDYL-PROLYL CIS-TRANS ISOMERASE FKBP16-1, CHLOROPLASTIC"/>
    <property type="match status" value="1"/>
</dbReference>
<dbReference type="GO" id="GO:0003755">
    <property type="term" value="F:peptidyl-prolyl cis-trans isomerase activity"/>
    <property type="evidence" value="ECO:0007669"/>
    <property type="project" value="UniProtKB-KW"/>
</dbReference>
<evidence type="ECO:0000256" key="1">
    <source>
        <dbReference type="ARBA" id="ARBA00000971"/>
    </source>
</evidence>
<reference evidence="8" key="2">
    <citation type="submission" date="2021-04" db="EMBL/GenBank/DDBJ databases">
        <authorList>
            <person name="Podell S."/>
        </authorList>
    </citation>
    <scope>NUCLEOTIDE SEQUENCE</scope>
    <source>
        <strain evidence="8">Hildebrandi</strain>
    </source>
</reference>
<gene>
    <name evidence="8" type="ORF">IV203_022162</name>
</gene>
<dbReference type="EMBL" id="JAGRRH010000023">
    <property type="protein sequence ID" value="KAG7344154.1"/>
    <property type="molecule type" value="Genomic_DNA"/>
</dbReference>
<protein>
    <recommendedName>
        <fullName evidence="2 5">peptidylprolyl isomerase</fullName>
        <ecNumber evidence="2 5">5.2.1.8</ecNumber>
    </recommendedName>
</protein>
<evidence type="ECO:0000259" key="7">
    <source>
        <dbReference type="PROSITE" id="PS50059"/>
    </source>
</evidence>
<feature type="chain" id="PRO_5039953940" description="peptidylprolyl isomerase" evidence="6">
    <location>
        <begin position="30"/>
        <end position="264"/>
    </location>
</feature>
<dbReference type="InterPro" id="IPR001179">
    <property type="entry name" value="PPIase_FKBP_dom"/>
</dbReference>
<keyword evidence="4 5" id="KW-0413">Isomerase</keyword>
<dbReference type="PANTHER" id="PTHR43811">
    <property type="entry name" value="FKBP-TYPE PEPTIDYL-PROLYL CIS-TRANS ISOMERASE FKPA"/>
    <property type="match status" value="1"/>
</dbReference>
<dbReference type="AlphaFoldDB" id="A0A9K3KJJ2"/>
<organism evidence="8 9">
    <name type="scientific">Nitzschia inconspicua</name>
    <dbReference type="NCBI Taxonomy" id="303405"/>
    <lineage>
        <taxon>Eukaryota</taxon>
        <taxon>Sar</taxon>
        <taxon>Stramenopiles</taxon>
        <taxon>Ochrophyta</taxon>
        <taxon>Bacillariophyta</taxon>
        <taxon>Bacillariophyceae</taxon>
        <taxon>Bacillariophycidae</taxon>
        <taxon>Bacillariales</taxon>
        <taxon>Bacillariaceae</taxon>
        <taxon>Nitzschia</taxon>
    </lineage>
</organism>
<keyword evidence="3 5" id="KW-0697">Rotamase</keyword>
<dbReference type="Proteomes" id="UP000693970">
    <property type="component" value="Unassembled WGS sequence"/>
</dbReference>
<evidence type="ECO:0000313" key="8">
    <source>
        <dbReference type="EMBL" id="KAG7344154.1"/>
    </source>
</evidence>
<dbReference type="PROSITE" id="PS50059">
    <property type="entry name" value="FKBP_PPIASE"/>
    <property type="match status" value="1"/>
</dbReference>
<evidence type="ECO:0000256" key="5">
    <source>
        <dbReference type="PROSITE-ProRule" id="PRU00277"/>
    </source>
</evidence>
<evidence type="ECO:0000256" key="3">
    <source>
        <dbReference type="ARBA" id="ARBA00023110"/>
    </source>
</evidence>
<dbReference type="OrthoDB" id="1902587at2759"/>
<accession>A0A9K3KJJ2</accession>
<proteinExistence type="predicted"/>
<sequence>MVVSYLQSNAALLATLLLFWNLSNHNTDAFLAHRTPVRQGQALQLFDTDDSPNMDRKSNDKRISIVESRRRIFSRLGEMAVLGGIATLIVPPTSSVSAAETKALSEEYRQGTAALADMDELAPVPREAYKKLPSGVVIADLRPGRDEIVKEGSRVNLQWVLRKSNGYFVDSSQVANDGVPFIFTVGDGTAIAGVDEGVRGMASGGVRRLLIPPSLAYVQGLEDGKPGPLPKGFGPRQQMRRVQEVRKDVPGEYIFLEVQVTRVR</sequence>
<keyword evidence="6" id="KW-0732">Signal</keyword>
<name>A0A9K3KJJ2_9STRA</name>
<reference evidence="8" key="1">
    <citation type="journal article" date="2021" name="Sci. Rep.">
        <title>Diploid genomic architecture of Nitzschia inconspicua, an elite biomass production diatom.</title>
        <authorList>
            <person name="Oliver A."/>
            <person name="Podell S."/>
            <person name="Pinowska A."/>
            <person name="Traller J.C."/>
            <person name="Smith S.R."/>
            <person name="McClure R."/>
            <person name="Beliaev A."/>
            <person name="Bohutskyi P."/>
            <person name="Hill E.A."/>
            <person name="Rabines A."/>
            <person name="Zheng H."/>
            <person name="Allen L.Z."/>
            <person name="Kuo A."/>
            <person name="Grigoriev I.V."/>
            <person name="Allen A.E."/>
            <person name="Hazlebeck D."/>
            <person name="Allen E.E."/>
        </authorList>
    </citation>
    <scope>NUCLEOTIDE SEQUENCE</scope>
    <source>
        <strain evidence="8">Hildebrandi</strain>
    </source>
</reference>